<dbReference type="Proteomes" id="UP001140453">
    <property type="component" value="Unassembled WGS sequence"/>
</dbReference>
<dbReference type="InterPro" id="IPR003961">
    <property type="entry name" value="FN3_dom"/>
</dbReference>
<accession>A0A9W9D2N8</accession>
<dbReference type="SMART" id="SM00060">
    <property type="entry name" value="FN3"/>
    <property type="match status" value="1"/>
</dbReference>
<keyword evidence="2" id="KW-0472">Membrane</keyword>
<feature type="compositionally biased region" description="Polar residues" evidence="1">
    <location>
        <begin position="991"/>
        <end position="1003"/>
    </location>
</feature>
<feature type="compositionally biased region" description="Basic and acidic residues" evidence="1">
    <location>
        <begin position="477"/>
        <end position="493"/>
    </location>
</feature>
<feature type="region of interest" description="Disordered" evidence="1">
    <location>
        <begin position="937"/>
        <end position="1035"/>
    </location>
</feature>
<dbReference type="InterPro" id="IPR013783">
    <property type="entry name" value="Ig-like_fold"/>
</dbReference>
<feature type="compositionally biased region" description="Basic and acidic residues" evidence="1">
    <location>
        <begin position="325"/>
        <end position="370"/>
    </location>
</feature>
<gene>
    <name evidence="4" type="ORF">N0V93_001504</name>
</gene>
<evidence type="ECO:0000313" key="5">
    <source>
        <dbReference type="Proteomes" id="UP001140453"/>
    </source>
</evidence>
<sequence>MTWTSWTTLVPLTVLTSLLLVYSSLGERRAPVRHLLVAIACALVYAAGYVDNLSDLSPYTVYMKSRSHIDFNDVDRFCEENSTMLLFGAAFLWLMRRALQTLWKPVPELISILGVDVPDPPDVMLAGIGVDKATVNWARPHPNKPVQKFLIQVNGVVVGESPANQETAITVTGLKPSHFYNVRVIAVGSNSFQAGSRTVRLRTFDRDGKPQLGNSRLPPNFEPEDHLPSSAIRDQGDENGPPRSPVPGIETANLPDGGPALTRDANAIGQVPRRNTVGRKPSPSIGSMDQRPQRKDSTSEAEVRELGEKFSTTKKELEDTVALIIKEEEDSKRLLDELEQERSQKKTEQKKKEEQTEKLKKEMGTTERAMRSALQKKTQLEKEVKAKQAERSRYEESTAKMARQTQEMREERESYEEKKKTIEKESEATKKGLLQRIEKLSAECTQLETDLRTKREQVKKLEDERKKLPGAEDDAEWRESDAERRRDFQRKQHEWQRRIIDEENKGRHLDVNLCQIQASLAQIPPAVLSGYNQANTTGADFEIPAPPNELKRRSHHSNSLSNVGMSPAPAFAAMETQPQPTTFVTKRHPPGFPPGLPPGLSLFSDFPQLRDDMDDEERNRALTAGAPLSPSAHKLLPSNMFTDDEYDEQDEPESQRSDVEQKSPFAPAQAASPGHPQSPESGRSASLFSSPHGSTQNLPFPSLQNDEVERLPLNSRSDSFSPLPRPGEPAMRGLSSLFARSTNKKTDEPPPLGSLKHGQSQSFPRHTDEPDGAGTRRRTSVSNWHVFGNRNSVGPDTMDAYVSQQTGGMRGFSARSLLPFGGRALTGVLNSREQSSTRPASIASTDLPRPSTDSGSIWQPPDGQGYPRSRLIWSPENNSWSGNPSRRPSIHGSNSALETTLASADDEILQESDLQNPQVSPSQVGVIGRPLKQKDFAKSLNPAAPSFMGSIFKPKAGRSSGKGRKSKDDEVPNDADDGEGIEDAVERSESRQSISVQSRTSVCDSHDGSLPLGPSFSNTPSEATGNSINTTSPDNVVRKLFSKNSSGKFSLLSRSGGSKKTGPGSTTTNNSEREHRSSFGGSDDILGGNNLNDAREDLLGKSFDSVNSSPSIGNPKGKGARWFSMGKKKDKGKEGLETERAGGDTETTNTAED</sequence>
<dbReference type="Pfam" id="PF00041">
    <property type="entry name" value="fn3"/>
    <property type="match status" value="1"/>
</dbReference>
<dbReference type="OrthoDB" id="5572782at2759"/>
<feature type="region of interest" description="Disordered" evidence="1">
    <location>
        <begin position="586"/>
        <end position="607"/>
    </location>
</feature>
<feature type="region of interest" description="Disordered" evidence="1">
    <location>
        <begin position="202"/>
        <end position="429"/>
    </location>
</feature>
<dbReference type="CDD" id="cd00063">
    <property type="entry name" value="FN3"/>
    <property type="match status" value="1"/>
</dbReference>
<feature type="region of interest" description="Disordered" evidence="1">
    <location>
        <begin position="1047"/>
        <end position="1153"/>
    </location>
</feature>
<dbReference type="InterPro" id="IPR036116">
    <property type="entry name" value="FN3_sf"/>
</dbReference>
<feature type="compositionally biased region" description="Basic and acidic residues" evidence="1">
    <location>
        <begin position="291"/>
        <end position="318"/>
    </location>
</feature>
<evidence type="ECO:0000313" key="4">
    <source>
        <dbReference type="EMBL" id="KAJ4397280.1"/>
    </source>
</evidence>
<dbReference type="Gene3D" id="2.60.40.10">
    <property type="entry name" value="Immunoglobulins"/>
    <property type="match status" value="1"/>
</dbReference>
<feature type="compositionally biased region" description="Polar residues" evidence="1">
    <location>
        <begin position="1015"/>
        <end position="1034"/>
    </location>
</feature>
<feature type="region of interest" description="Disordered" evidence="1">
    <location>
        <begin position="456"/>
        <end position="493"/>
    </location>
</feature>
<feature type="region of interest" description="Disordered" evidence="1">
    <location>
        <begin position="829"/>
        <end position="894"/>
    </location>
</feature>
<name>A0A9W9D2N8_9PEZI</name>
<feature type="compositionally biased region" description="Polar residues" evidence="1">
    <location>
        <begin position="678"/>
        <end position="702"/>
    </location>
</feature>
<feature type="transmembrane region" description="Helical" evidence="2">
    <location>
        <begin position="32"/>
        <end position="50"/>
    </location>
</feature>
<evidence type="ECO:0000256" key="2">
    <source>
        <dbReference type="SAM" id="Phobius"/>
    </source>
</evidence>
<comment type="caution">
    <text evidence="4">The sequence shown here is derived from an EMBL/GenBank/DDBJ whole genome shotgun (WGS) entry which is preliminary data.</text>
</comment>
<reference evidence="4" key="1">
    <citation type="submission" date="2022-10" db="EMBL/GenBank/DDBJ databases">
        <title>Tapping the CABI collections for fungal endophytes: first genome assemblies for Collariella, Neodidymelliopsis, Ascochyta clinopodiicola, Didymella pomorum, Didymosphaeria variabile, Neocosmospora piperis and Neocucurbitaria cava.</title>
        <authorList>
            <person name="Hill R."/>
        </authorList>
    </citation>
    <scope>NUCLEOTIDE SEQUENCE</scope>
    <source>
        <strain evidence="4">IMI 355082</strain>
    </source>
</reference>
<feature type="compositionally biased region" description="Basic and acidic residues" evidence="1">
    <location>
        <begin position="378"/>
        <end position="398"/>
    </location>
</feature>
<protein>
    <recommendedName>
        <fullName evidence="3">Fibronectin type-III domain-containing protein</fullName>
    </recommendedName>
</protein>
<feature type="transmembrane region" description="Helical" evidence="2">
    <location>
        <begin position="6"/>
        <end position="25"/>
    </location>
</feature>
<evidence type="ECO:0000256" key="1">
    <source>
        <dbReference type="SAM" id="MobiDB-lite"/>
    </source>
</evidence>
<feature type="compositionally biased region" description="Polar residues" evidence="1">
    <location>
        <begin position="875"/>
        <end position="894"/>
    </location>
</feature>
<evidence type="ECO:0000259" key="3">
    <source>
        <dbReference type="PROSITE" id="PS50853"/>
    </source>
</evidence>
<feature type="domain" description="Fibronectin type-III" evidence="3">
    <location>
        <begin position="117"/>
        <end position="206"/>
    </location>
</feature>
<feature type="region of interest" description="Disordered" evidence="1">
    <location>
        <begin position="623"/>
        <end position="702"/>
    </location>
</feature>
<dbReference type="EMBL" id="JAPEVB010000001">
    <property type="protein sequence ID" value="KAJ4397280.1"/>
    <property type="molecule type" value="Genomic_DNA"/>
</dbReference>
<feature type="compositionally biased region" description="Acidic residues" evidence="1">
    <location>
        <begin position="971"/>
        <end position="983"/>
    </location>
</feature>
<keyword evidence="2" id="KW-1133">Transmembrane helix</keyword>
<dbReference type="SUPFAM" id="SSF49265">
    <property type="entry name" value="Fibronectin type III"/>
    <property type="match status" value="1"/>
</dbReference>
<feature type="compositionally biased region" description="Basic and acidic residues" evidence="1">
    <location>
        <begin position="456"/>
        <end position="470"/>
    </location>
</feature>
<feature type="compositionally biased region" description="Low complexity" evidence="1">
    <location>
        <begin position="1055"/>
        <end position="1070"/>
    </location>
</feature>
<keyword evidence="5" id="KW-1185">Reference proteome</keyword>
<keyword evidence="2" id="KW-0812">Transmembrane</keyword>
<feature type="compositionally biased region" description="Basic and acidic residues" evidence="1">
    <location>
        <begin position="1131"/>
        <end position="1143"/>
    </location>
</feature>
<feature type="compositionally biased region" description="Acidic residues" evidence="1">
    <location>
        <begin position="642"/>
        <end position="652"/>
    </location>
</feature>
<feature type="region of interest" description="Disordered" evidence="1">
    <location>
        <begin position="741"/>
        <end position="790"/>
    </location>
</feature>
<feature type="compositionally biased region" description="Basic and acidic residues" evidence="1">
    <location>
        <begin position="406"/>
        <end position="429"/>
    </location>
</feature>
<proteinExistence type="predicted"/>
<dbReference type="AlphaFoldDB" id="A0A9W9D2N8"/>
<feature type="compositionally biased region" description="Polar residues" evidence="1">
    <location>
        <begin position="829"/>
        <end position="844"/>
    </location>
</feature>
<dbReference type="PROSITE" id="PS50853">
    <property type="entry name" value="FN3"/>
    <property type="match status" value="1"/>
</dbReference>
<organism evidence="4 5">
    <name type="scientific">Gnomoniopsis smithogilvyi</name>
    <dbReference type="NCBI Taxonomy" id="1191159"/>
    <lineage>
        <taxon>Eukaryota</taxon>
        <taxon>Fungi</taxon>
        <taxon>Dikarya</taxon>
        <taxon>Ascomycota</taxon>
        <taxon>Pezizomycotina</taxon>
        <taxon>Sordariomycetes</taxon>
        <taxon>Sordariomycetidae</taxon>
        <taxon>Diaporthales</taxon>
        <taxon>Gnomoniaceae</taxon>
        <taxon>Gnomoniopsis</taxon>
    </lineage>
</organism>